<feature type="signal peptide" evidence="3">
    <location>
        <begin position="1"/>
        <end position="19"/>
    </location>
</feature>
<feature type="chain" id="PRO_5040822282" evidence="3">
    <location>
        <begin position="20"/>
        <end position="178"/>
    </location>
</feature>
<evidence type="ECO:0000256" key="2">
    <source>
        <dbReference type="ARBA" id="ARBA00023157"/>
    </source>
</evidence>
<reference evidence="5" key="1">
    <citation type="submission" date="2023-04" db="EMBL/GenBank/DDBJ databases">
        <title>Phytophthora lilii NBRC 32176.</title>
        <authorList>
            <person name="Ichikawa N."/>
            <person name="Sato H."/>
            <person name="Tonouchi N."/>
        </authorList>
    </citation>
    <scope>NUCLEOTIDE SEQUENCE</scope>
    <source>
        <strain evidence="5">NBRC 32176</strain>
    </source>
</reference>
<accession>A0A9W6WNQ4</accession>
<dbReference type="PANTHER" id="PTHR33946">
    <property type="match status" value="1"/>
</dbReference>
<dbReference type="InterPro" id="IPR003609">
    <property type="entry name" value="Pan_app"/>
</dbReference>
<dbReference type="AlphaFoldDB" id="A0A9W6WNQ4"/>
<sequence>MTKIAFMVALSVVLCVAAGDTCSNGNGDNCGDSKVAYCCQDNLYCMPWNSDYYQCLPLPDQCARQFTNYDFYGGDIKTVYGLQPGECCATCLATNGCLAYTFVNSYSGTTACYLKAGMGNPRVIPGIISAVIDSYTSDQDNTPKLRRFLAETENQNNTASHPDPIKYMIEKLAQGNVA</sequence>
<dbReference type="CDD" id="cd01100">
    <property type="entry name" value="APPLE_Factor_XI_like"/>
    <property type="match status" value="1"/>
</dbReference>
<keyword evidence="3" id="KW-0732">Signal</keyword>
<keyword evidence="6" id="KW-1185">Reference proteome</keyword>
<evidence type="ECO:0000313" key="6">
    <source>
        <dbReference type="Proteomes" id="UP001165083"/>
    </source>
</evidence>
<evidence type="ECO:0000259" key="4">
    <source>
        <dbReference type="PROSITE" id="PS50948"/>
    </source>
</evidence>
<dbReference type="GO" id="GO:0006508">
    <property type="term" value="P:proteolysis"/>
    <property type="evidence" value="ECO:0007669"/>
    <property type="project" value="InterPro"/>
</dbReference>
<evidence type="ECO:0000313" key="5">
    <source>
        <dbReference type="EMBL" id="GMF11637.1"/>
    </source>
</evidence>
<dbReference type="PROSITE" id="PS50948">
    <property type="entry name" value="PAN"/>
    <property type="match status" value="1"/>
</dbReference>
<protein>
    <submittedName>
        <fullName evidence="5">Unnamed protein product</fullName>
    </submittedName>
</protein>
<organism evidence="5 6">
    <name type="scientific">Phytophthora lilii</name>
    <dbReference type="NCBI Taxonomy" id="2077276"/>
    <lineage>
        <taxon>Eukaryota</taxon>
        <taxon>Sar</taxon>
        <taxon>Stramenopiles</taxon>
        <taxon>Oomycota</taxon>
        <taxon>Peronosporomycetes</taxon>
        <taxon>Peronosporales</taxon>
        <taxon>Peronosporaceae</taxon>
        <taxon>Phytophthora</taxon>
    </lineage>
</organism>
<evidence type="ECO:0000256" key="3">
    <source>
        <dbReference type="SAM" id="SignalP"/>
    </source>
</evidence>
<keyword evidence="2" id="KW-1015">Disulfide bond</keyword>
<gene>
    <name evidence="5" type="ORF">Plil01_000232200</name>
</gene>
<dbReference type="Pfam" id="PF14295">
    <property type="entry name" value="PAN_4"/>
    <property type="match status" value="1"/>
</dbReference>
<dbReference type="GO" id="GO:0005576">
    <property type="term" value="C:extracellular region"/>
    <property type="evidence" value="ECO:0007669"/>
    <property type="project" value="InterPro"/>
</dbReference>
<dbReference type="SMART" id="SM00223">
    <property type="entry name" value="APPLE"/>
    <property type="match status" value="1"/>
</dbReference>
<name>A0A9W6WNQ4_9STRA</name>
<evidence type="ECO:0000256" key="1">
    <source>
        <dbReference type="ARBA" id="ARBA00022737"/>
    </source>
</evidence>
<keyword evidence="1" id="KW-0677">Repeat</keyword>
<feature type="domain" description="Apple" evidence="4">
    <location>
        <begin position="62"/>
        <end position="139"/>
    </location>
</feature>
<dbReference type="PANTHER" id="PTHR33946:SF4">
    <property type="entry name" value="COAGULATION FACTOR XI"/>
    <property type="match status" value="1"/>
</dbReference>
<dbReference type="EMBL" id="BSXW01000081">
    <property type="protein sequence ID" value="GMF11637.1"/>
    <property type="molecule type" value="Genomic_DNA"/>
</dbReference>
<dbReference type="Gene3D" id="3.50.4.10">
    <property type="entry name" value="Hepatocyte Growth Factor"/>
    <property type="match status" value="1"/>
</dbReference>
<dbReference type="OrthoDB" id="157566at2759"/>
<comment type="caution">
    <text evidence="5">The sequence shown here is derived from an EMBL/GenBank/DDBJ whole genome shotgun (WGS) entry which is preliminary data.</text>
</comment>
<dbReference type="InterPro" id="IPR000177">
    <property type="entry name" value="Apple"/>
</dbReference>
<proteinExistence type="predicted"/>
<dbReference type="Proteomes" id="UP001165083">
    <property type="component" value="Unassembled WGS sequence"/>
</dbReference>